<protein>
    <submittedName>
        <fullName evidence="1">DNA replication protein DnaC</fullName>
    </submittedName>
</protein>
<dbReference type="AlphaFoldDB" id="K1RF14"/>
<accession>K1RF14</accession>
<feature type="non-terminal residue" evidence="1">
    <location>
        <position position="78"/>
    </location>
</feature>
<evidence type="ECO:0000313" key="1">
    <source>
        <dbReference type="EMBL" id="EKC44188.1"/>
    </source>
</evidence>
<reference evidence="1" key="1">
    <citation type="journal article" date="2013" name="Environ. Microbiol.">
        <title>Microbiota from the distal guts of lean and obese adolescents exhibit partial functional redundancy besides clear differences in community structure.</title>
        <authorList>
            <person name="Ferrer M."/>
            <person name="Ruiz A."/>
            <person name="Lanza F."/>
            <person name="Haange S.B."/>
            <person name="Oberbach A."/>
            <person name="Till H."/>
            <person name="Bargiela R."/>
            <person name="Campoy C."/>
            <person name="Segura M.T."/>
            <person name="Richter M."/>
            <person name="von Bergen M."/>
            <person name="Seifert J."/>
            <person name="Suarez A."/>
        </authorList>
    </citation>
    <scope>NUCLEOTIDE SEQUENCE</scope>
</reference>
<proteinExistence type="predicted"/>
<gene>
    <name evidence="1" type="ORF">OBE_17610</name>
</gene>
<name>K1RF14_9ZZZZ</name>
<dbReference type="EMBL" id="AJWZ01011753">
    <property type="protein sequence ID" value="EKC44188.1"/>
    <property type="molecule type" value="Genomic_DNA"/>
</dbReference>
<comment type="caution">
    <text evidence="1">The sequence shown here is derived from an EMBL/GenBank/DDBJ whole genome shotgun (WGS) entry which is preliminary data.</text>
</comment>
<sequence length="78" mass="9250">MAYPSEYYTKAQEIIDKRRFENSVKAEKRLREVRSKIPEIVEIDSKLSKTIDELVKIILSDKPDKKQRIEQVKEENLA</sequence>
<organism evidence="1">
    <name type="scientific">human gut metagenome</name>
    <dbReference type="NCBI Taxonomy" id="408170"/>
    <lineage>
        <taxon>unclassified sequences</taxon>
        <taxon>metagenomes</taxon>
        <taxon>organismal metagenomes</taxon>
    </lineage>
</organism>